<dbReference type="PANTHER" id="PTHR10357">
    <property type="entry name" value="ALPHA-AMYLASE FAMILY MEMBER"/>
    <property type="match status" value="1"/>
</dbReference>
<evidence type="ECO:0000256" key="5">
    <source>
        <dbReference type="ARBA" id="ARBA00022723"/>
    </source>
</evidence>
<sequence length="537" mass="58848">MLNLQLFLFILSHLSYCALAATADQWRGRSIYQVVTDRYALPPNAPNSTCDPGQQTWCGGTWNSITANLDYIQNAGFTAVWISPVSQNWEGPRTPYGDAYTGYWVQDISQLNEHFGTSDDLKALSSALHSRGMYLMVDVVINNVMALSTKPDYSNYFLKDASQYHPYCPVDWGNRTSEMNCWLGDTKVTLPDVNTTNPTVVSAYQQWIQQFVQEYSVDGLRIDAAKHVNADFWPGFCQAAGIFCMGEVFGNDIGECAEYQGVMDSVLNYPIYDALVQAFQIPGPGNMTGLVEVMKQSQQSYRDVTVLGNFLENQDNPRWTNISVDPQSMYNAITYNFMSDGIPIVYYGQEQRLNGNNDPWNRGPLWPTGYVNSSTYQLITTLNTFRNFLVNTTDWATSNTSVLTIGPNELAIMKGSVISVLTNVGSPPQNSSIAVYTPYPQSAALLDIFTCVQYAVGSNGAVEVSYASGGQAVVLIPSVYLAGSGLCGYTKNANIKVNNKGSKGSLESSAPATARIPSLIAMALVSLVFATSSILVS</sequence>
<reference evidence="19 20" key="1">
    <citation type="journal article" date="2016" name="Mol. Biol. Evol.">
        <title>Comparative Genomics of Early-Diverging Mushroom-Forming Fungi Provides Insights into the Origins of Lignocellulose Decay Capabilities.</title>
        <authorList>
            <person name="Nagy L.G."/>
            <person name="Riley R."/>
            <person name="Tritt A."/>
            <person name="Adam C."/>
            <person name="Daum C."/>
            <person name="Floudas D."/>
            <person name="Sun H."/>
            <person name="Yadav J.S."/>
            <person name="Pangilinan J."/>
            <person name="Larsson K.H."/>
            <person name="Matsuura K."/>
            <person name="Barry K."/>
            <person name="Labutti K."/>
            <person name="Kuo R."/>
            <person name="Ohm R.A."/>
            <person name="Bhattacharya S.S."/>
            <person name="Shirouzu T."/>
            <person name="Yoshinaga Y."/>
            <person name="Martin F.M."/>
            <person name="Grigoriev I.V."/>
            <person name="Hibbett D.S."/>
        </authorList>
    </citation>
    <scope>NUCLEOTIDE SEQUENCE [LARGE SCALE GENOMIC DNA]</scope>
    <source>
        <strain evidence="19 20">HHB9708</strain>
    </source>
</reference>
<evidence type="ECO:0000256" key="15">
    <source>
        <dbReference type="PIRSR" id="PIRSR001024-4"/>
    </source>
</evidence>
<dbReference type="InterPro" id="IPR013780">
    <property type="entry name" value="Glyco_hydro_b"/>
</dbReference>
<comment type="cofactor">
    <cofactor evidence="2">
        <name>Ca(2+)</name>
        <dbReference type="ChEBI" id="CHEBI:29108"/>
    </cofactor>
</comment>
<dbReference type="GO" id="GO:0016052">
    <property type="term" value="P:carbohydrate catabolic process"/>
    <property type="evidence" value="ECO:0007669"/>
    <property type="project" value="InterPro"/>
</dbReference>
<dbReference type="AlphaFoldDB" id="A0A165AG05"/>
<evidence type="ECO:0000256" key="16">
    <source>
        <dbReference type="PIRSR" id="PIRSR001024-5"/>
    </source>
</evidence>
<evidence type="ECO:0000256" key="8">
    <source>
        <dbReference type="ARBA" id="ARBA00022837"/>
    </source>
</evidence>
<evidence type="ECO:0000256" key="2">
    <source>
        <dbReference type="ARBA" id="ARBA00001913"/>
    </source>
</evidence>
<dbReference type="PANTHER" id="PTHR10357:SF215">
    <property type="entry name" value="ALPHA-AMYLASE 1"/>
    <property type="match status" value="1"/>
</dbReference>
<evidence type="ECO:0000256" key="10">
    <source>
        <dbReference type="ARBA" id="ARBA00023180"/>
    </source>
</evidence>
<name>A0A165AG05_9AGAM</name>
<feature type="chain" id="PRO_5007855279" description="alpha-amylase" evidence="17">
    <location>
        <begin position="21"/>
        <end position="537"/>
    </location>
</feature>
<feature type="disulfide bond" evidence="15">
    <location>
        <begin position="451"/>
        <end position="487"/>
    </location>
</feature>
<dbReference type="STRING" id="1314777.A0A165AG05"/>
<feature type="disulfide bond" evidence="15">
    <location>
        <begin position="168"/>
        <end position="181"/>
    </location>
</feature>
<evidence type="ECO:0000259" key="18">
    <source>
        <dbReference type="SMART" id="SM00642"/>
    </source>
</evidence>
<evidence type="ECO:0000256" key="17">
    <source>
        <dbReference type="SAM" id="SignalP"/>
    </source>
</evidence>
<keyword evidence="20" id="KW-1185">Reference proteome</keyword>
<evidence type="ECO:0000313" key="19">
    <source>
        <dbReference type="EMBL" id="KZS98940.1"/>
    </source>
</evidence>
<keyword evidence="7" id="KW-0378">Hydrolase</keyword>
<protein>
    <recommendedName>
        <fullName evidence="4">alpha-amylase</fullName>
        <ecNumber evidence="4">3.2.1.1</ecNumber>
    </recommendedName>
</protein>
<evidence type="ECO:0000256" key="3">
    <source>
        <dbReference type="ARBA" id="ARBA00008061"/>
    </source>
</evidence>
<gene>
    <name evidence="19" type="ORF">SISNIDRAFT_421364</name>
</gene>
<evidence type="ECO:0000256" key="13">
    <source>
        <dbReference type="PIRSR" id="PIRSR001024-1"/>
    </source>
</evidence>
<dbReference type="GO" id="GO:0004556">
    <property type="term" value="F:alpha-amylase activity"/>
    <property type="evidence" value="ECO:0007669"/>
    <property type="project" value="UniProtKB-EC"/>
</dbReference>
<feature type="binding site" evidence="16">
    <location>
        <position position="104"/>
    </location>
    <ligand>
        <name>substrate</name>
    </ligand>
</feature>
<evidence type="ECO:0000256" key="6">
    <source>
        <dbReference type="ARBA" id="ARBA00022729"/>
    </source>
</evidence>
<evidence type="ECO:0000256" key="12">
    <source>
        <dbReference type="ARBA" id="ARBA00023295"/>
    </source>
</evidence>
<dbReference type="CDD" id="cd11319">
    <property type="entry name" value="AmyAc_euk_AmyA"/>
    <property type="match status" value="1"/>
</dbReference>
<dbReference type="FunFam" id="3.20.20.80:FF:000120">
    <property type="entry name" value="Alpha-amylase A"/>
    <property type="match status" value="1"/>
</dbReference>
<keyword evidence="12" id="KW-0326">Glycosidase</keyword>
<keyword evidence="5" id="KW-0479">Metal-binding</keyword>
<evidence type="ECO:0000256" key="7">
    <source>
        <dbReference type="ARBA" id="ARBA00022801"/>
    </source>
</evidence>
<feature type="signal peptide" evidence="17">
    <location>
        <begin position="1"/>
        <end position="20"/>
    </location>
</feature>
<evidence type="ECO:0000313" key="20">
    <source>
        <dbReference type="Proteomes" id="UP000076722"/>
    </source>
</evidence>
<evidence type="ECO:0000256" key="1">
    <source>
        <dbReference type="ARBA" id="ARBA00000548"/>
    </source>
</evidence>
<feature type="disulfide bond" evidence="15">
    <location>
        <begin position="50"/>
        <end position="58"/>
    </location>
</feature>
<feature type="active site" description="Proton donor" evidence="13">
    <location>
        <position position="247"/>
    </location>
</feature>
<dbReference type="GO" id="GO:0005509">
    <property type="term" value="F:calcium ion binding"/>
    <property type="evidence" value="ECO:0007669"/>
    <property type="project" value="InterPro"/>
</dbReference>
<evidence type="ECO:0000256" key="9">
    <source>
        <dbReference type="ARBA" id="ARBA00023157"/>
    </source>
</evidence>
<organism evidence="19 20">
    <name type="scientific">Sistotremastrum niveocremeum HHB9708</name>
    <dbReference type="NCBI Taxonomy" id="1314777"/>
    <lineage>
        <taxon>Eukaryota</taxon>
        <taxon>Fungi</taxon>
        <taxon>Dikarya</taxon>
        <taxon>Basidiomycota</taxon>
        <taxon>Agaricomycotina</taxon>
        <taxon>Agaricomycetes</taxon>
        <taxon>Sistotremastrales</taxon>
        <taxon>Sistotremastraceae</taxon>
        <taxon>Sertulicium</taxon>
        <taxon>Sertulicium niveocremeum</taxon>
    </lineage>
</organism>
<feature type="binding site" evidence="16">
    <location>
        <position position="221"/>
    </location>
    <ligand>
        <name>substrate</name>
    </ligand>
</feature>
<keyword evidence="10" id="KW-0325">Glycoprotein</keyword>
<dbReference type="OrthoDB" id="204980at2759"/>
<feature type="binding site" evidence="16">
    <location>
        <position position="362"/>
    </location>
    <ligand>
        <name>substrate</name>
    </ligand>
</feature>
<feature type="binding site" evidence="16">
    <location>
        <position position="315"/>
    </location>
    <ligand>
        <name>substrate</name>
    </ligand>
</feature>
<evidence type="ECO:0000256" key="11">
    <source>
        <dbReference type="ARBA" id="ARBA00023277"/>
    </source>
</evidence>
<feature type="binding site" evidence="16">
    <location>
        <position position="55"/>
    </location>
    <ligand>
        <name>substrate</name>
    </ligand>
</feature>
<dbReference type="EC" id="3.2.1.1" evidence="4"/>
<dbReference type="InterPro" id="IPR017853">
    <property type="entry name" value="GH"/>
</dbReference>
<keyword evidence="9 15" id="KW-1015">Disulfide bond</keyword>
<dbReference type="InterPro" id="IPR013777">
    <property type="entry name" value="A-amylase-like"/>
</dbReference>
<comment type="catalytic activity">
    <reaction evidence="1">
        <text>Endohydrolysis of (1-&gt;4)-alpha-D-glucosidic linkages in polysaccharides containing three or more (1-&gt;4)-alpha-linked D-glucose units.</text>
        <dbReference type="EC" id="3.2.1.1"/>
    </reaction>
</comment>
<dbReference type="SMART" id="SM00642">
    <property type="entry name" value="Aamy"/>
    <property type="match status" value="1"/>
</dbReference>
<comment type="similarity">
    <text evidence="3">Belongs to the glycosyl hydrolase 13 family.</text>
</comment>
<keyword evidence="6 17" id="KW-0732">Signal</keyword>
<dbReference type="SUPFAM" id="SSF51445">
    <property type="entry name" value="(Trans)glycosidases"/>
    <property type="match status" value="1"/>
</dbReference>
<dbReference type="Pfam" id="PF00128">
    <property type="entry name" value="Alpha-amylase"/>
    <property type="match status" value="1"/>
</dbReference>
<dbReference type="InterPro" id="IPR006047">
    <property type="entry name" value="GH13_cat_dom"/>
</dbReference>
<accession>A0A165AG05</accession>
<feature type="active site" description="Nucleophile" evidence="13">
    <location>
        <position position="223"/>
    </location>
</feature>
<keyword evidence="8" id="KW-0106">Calcium</keyword>
<evidence type="ECO:0000256" key="14">
    <source>
        <dbReference type="PIRSR" id="PIRSR001024-2"/>
    </source>
</evidence>
<keyword evidence="11" id="KW-0119">Carbohydrate metabolism</keyword>
<dbReference type="Pfam" id="PF09260">
    <property type="entry name" value="A_amylase_dom_C"/>
    <property type="match status" value="1"/>
</dbReference>
<feature type="site" description="Transition state stabilizer" evidence="14">
    <location>
        <position position="315"/>
    </location>
</feature>
<dbReference type="SUPFAM" id="SSF51011">
    <property type="entry name" value="Glycosyl hydrolase domain"/>
    <property type="match status" value="1"/>
</dbReference>
<dbReference type="EMBL" id="KV419394">
    <property type="protein sequence ID" value="KZS98940.1"/>
    <property type="molecule type" value="Genomic_DNA"/>
</dbReference>
<dbReference type="Gene3D" id="3.20.20.80">
    <property type="entry name" value="Glycosidases"/>
    <property type="match status" value="1"/>
</dbReference>
<dbReference type="PIRSF" id="PIRSF001024">
    <property type="entry name" value="Alph-amyl_fung"/>
    <property type="match status" value="1"/>
</dbReference>
<proteinExistence type="inferred from homology"/>
<feature type="domain" description="Glycosyl hydrolase family 13 catalytic" evidence="18">
    <location>
        <begin position="33"/>
        <end position="386"/>
    </location>
</feature>
<evidence type="ECO:0000256" key="4">
    <source>
        <dbReference type="ARBA" id="ARBA00012595"/>
    </source>
</evidence>
<dbReference type="Proteomes" id="UP000076722">
    <property type="component" value="Unassembled WGS sequence"/>
</dbReference>
<dbReference type="Gene3D" id="2.60.40.1180">
    <property type="entry name" value="Golgi alpha-mannosidase II"/>
    <property type="match status" value="1"/>
</dbReference>
<dbReference type="InterPro" id="IPR015340">
    <property type="entry name" value="A_amylase_C_dom"/>
</dbReference>